<organism evidence="8 9">
    <name type="scientific">Schizosaccharomyces japonicus (strain yFS275 / FY16936)</name>
    <name type="common">Fission yeast</name>
    <dbReference type="NCBI Taxonomy" id="402676"/>
    <lineage>
        <taxon>Eukaryota</taxon>
        <taxon>Fungi</taxon>
        <taxon>Dikarya</taxon>
        <taxon>Ascomycota</taxon>
        <taxon>Taphrinomycotina</taxon>
        <taxon>Schizosaccharomycetes</taxon>
        <taxon>Schizosaccharomycetales</taxon>
        <taxon>Schizosaccharomycetaceae</taxon>
        <taxon>Schizosaccharomyces</taxon>
    </lineage>
</organism>
<feature type="transmembrane region" description="Helical" evidence="6">
    <location>
        <begin position="131"/>
        <end position="151"/>
    </location>
</feature>
<feature type="transmembrane region" description="Helical" evidence="6">
    <location>
        <begin position="420"/>
        <end position="442"/>
    </location>
</feature>
<feature type="domain" description="Major facilitator superfamily (MFS) profile" evidence="7">
    <location>
        <begin position="64"/>
        <end position="473"/>
    </location>
</feature>
<reference evidence="8 9" key="1">
    <citation type="journal article" date="2011" name="Science">
        <title>Comparative functional genomics of the fission yeasts.</title>
        <authorList>
            <person name="Rhind N."/>
            <person name="Chen Z."/>
            <person name="Yassour M."/>
            <person name="Thompson D.A."/>
            <person name="Haas B.J."/>
            <person name="Habib N."/>
            <person name="Wapinski I."/>
            <person name="Roy S."/>
            <person name="Lin M.F."/>
            <person name="Heiman D.I."/>
            <person name="Young S.K."/>
            <person name="Furuya K."/>
            <person name="Guo Y."/>
            <person name="Pidoux A."/>
            <person name="Chen H.M."/>
            <person name="Robbertse B."/>
            <person name="Goldberg J.M."/>
            <person name="Aoki K."/>
            <person name="Bayne E.H."/>
            <person name="Berlin A.M."/>
            <person name="Desjardins C.A."/>
            <person name="Dobbs E."/>
            <person name="Dukaj L."/>
            <person name="Fan L."/>
            <person name="FitzGerald M.G."/>
            <person name="French C."/>
            <person name="Gujja S."/>
            <person name="Hansen K."/>
            <person name="Keifenheim D."/>
            <person name="Levin J.Z."/>
            <person name="Mosher R.A."/>
            <person name="Mueller C.A."/>
            <person name="Pfiffner J."/>
            <person name="Priest M."/>
            <person name="Russ C."/>
            <person name="Smialowska A."/>
            <person name="Swoboda P."/>
            <person name="Sykes S.M."/>
            <person name="Vaughn M."/>
            <person name="Vengrova S."/>
            <person name="Yoder R."/>
            <person name="Zeng Q."/>
            <person name="Allshire R."/>
            <person name="Baulcombe D."/>
            <person name="Birren B.W."/>
            <person name="Brown W."/>
            <person name="Ekwall K."/>
            <person name="Kellis M."/>
            <person name="Leatherwood J."/>
            <person name="Levin H."/>
            <person name="Margalit H."/>
            <person name="Martienssen R."/>
            <person name="Nieduszynski C.A."/>
            <person name="Spatafora J.W."/>
            <person name="Friedman N."/>
            <person name="Dalgaard J.Z."/>
            <person name="Baumann P."/>
            <person name="Niki H."/>
            <person name="Regev A."/>
            <person name="Nusbaum C."/>
        </authorList>
    </citation>
    <scope>NUCLEOTIDE SEQUENCE [LARGE SCALE GENOMIC DNA]</scope>
    <source>
        <strain evidence="9">yFS275 / FY16936</strain>
    </source>
</reference>
<name>B6K7V5_SCHJY</name>
<evidence type="ECO:0000256" key="5">
    <source>
        <dbReference type="SAM" id="MobiDB-lite"/>
    </source>
</evidence>
<dbReference type="JaponicusDB" id="SJAG_04828"/>
<feature type="transmembrane region" description="Helical" evidence="6">
    <location>
        <begin position="67"/>
        <end position="87"/>
    </location>
</feature>
<evidence type="ECO:0000256" key="3">
    <source>
        <dbReference type="ARBA" id="ARBA00022989"/>
    </source>
</evidence>
<dbReference type="PANTHER" id="PTHR23510:SF64">
    <property type="entry name" value="INNER MEMBRANE TRANSPORT PROTEIN YAJR"/>
    <property type="match status" value="1"/>
</dbReference>
<evidence type="ECO:0000256" key="6">
    <source>
        <dbReference type="SAM" id="Phobius"/>
    </source>
</evidence>
<feature type="transmembrane region" description="Helical" evidence="6">
    <location>
        <begin position="356"/>
        <end position="374"/>
    </location>
</feature>
<feature type="transmembrane region" description="Helical" evidence="6">
    <location>
        <begin position="99"/>
        <end position="119"/>
    </location>
</feature>
<protein>
    <submittedName>
        <fullName evidence="8">Membrane transporter</fullName>
    </submittedName>
</protein>
<keyword evidence="3 6" id="KW-1133">Transmembrane helix</keyword>
<dbReference type="InterPro" id="IPR051068">
    <property type="entry name" value="MFS_Domain-Containing_Protein"/>
</dbReference>
<dbReference type="OMA" id="LACLIDI"/>
<evidence type="ECO:0000256" key="4">
    <source>
        <dbReference type="ARBA" id="ARBA00023136"/>
    </source>
</evidence>
<dbReference type="PROSITE" id="PS50850">
    <property type="entry name" value="MFS"/>
    <property type="match status" value="1"/>
</dbReference>
<evidence type="ECO:0000256" key="1">
    <source>
        <dbReference type="ARBA" id="ARBA00004141"/>
    </source>
</evidence>
<evidence type="ECO:0000313" key="8">
    <source>
        <dbReference type="EMBL" id="EEB09609.1"/>
    </source>
</evidence>
<dbReference type="RefSeq" id="XP_002175902.1">
    <property type="nucleotide sequence ID" value="XM_002175866.1"/>
</dbReference>
<dbReference type="GO" id="GO:0016020">
    <property type="term" value="C:membrane"/>
    <property type="evidence" value="ECO:0000318"/>
    <property type="project" value="GO_Central"/>
</dbReference>
<feature type="transmembrane region" description="Helical" evidence="6">
    <location>
        <begin position="157"/>
        <end position="177"/>
    </location>
</feature>
<dbReference type="GeneID" id="7049407"/>
<dbReference type="Proteomes" id="UP000001744">
    <property type="component" value="Unassembled WGS sequence"/>
</dbReference>
<dbReference type="InterPro" id="IPR020846">
    <property type="entry name" value="MFS_dom"/>
</dbReference>
<dbReference type="AlphaFoldDB" id="B6K7V5"/>
<comment type="subcellular location">
    <subcellularLocation>
        <location evidence="1">Membrane</location>
        <topology evidence="1">Multi-pass membrane protein</topology>
    </subcellularLocation>
</comment>
<feature type="transmembrane region" description="Helical" evidence="6">
    <location>
        <begin position="330"/>
        <end position="349"/>
    </location>
</feature>
<feature type="transmembrane region" description="Helical" evidence="6">
    <location>
        <begin position="288"/>
        <end position="310"/>
    </location>
</feature>
<dbReference type="STRING" id="402676.B6K7V5"/>
<dbReference type="OrthoDB" id="2015447at2759"/>
<feature type="transmembrane region" description="Helical" evidence="6">
    <location>
        <begin position="238"/>
        <end position="255"/>
    </location>
</feature>
<dbReference type="InterPro" id="IPR036259">
    <property type="entry name" value="MFS_trans_sf"/>
</dbReference>
<dbReference type="InterPro" id="IPR011701">
    <property type="entry name" value="MFS"/>
</dbReference>
<evidence type="ECO:0000259" key="7">
    <source>
        <dbReference type="PROSITE" id="PS50850"/>
    </source>
</evidence>
<feature type="transmembrane region" description="Helical" evidence="6">
    <location>
        <begin position="448"/>
        <end position="469"/>
    </location>
</feature>
<feature type="transmembrane region" description="Helical" evidence="6">
    <location>
        <begin position="386"/>
        <end position="408"/>
    </location>
</feature>
<feature type="transmembrane region" description="Helical" evidence="6">
    <location>
        <begin position="197"/>
        <end position="218"/>
    </location>
</feature>
<keyword evidence="2 6" id="KW-0812">Transmembrane</keyword>
<keyword evidence="4 6" id="KW-0472">Membrane</keyword>
<keyword evidence="9" id="KW-1185">Reference proteome</keyword>
<dbReference type="SUPFAM" id="SSF103473">
    <property type="entry name" value="MFS general substrate transporter"/>
    <property type="match status" value="1"/>
</dbReference>
<proteinExistence type="predicted"/>
<accession>B6K7V5</accession>
<dbReference type="EMBL" id="KE651168">
    <property type="protein sequence ID" value="EEB09609.1"/>
    <property type="molecule type" value="Genomic_DNA"/>
</dbReference>
<dbReference type="eggNOG" id="KOG2325">
    <property type="taxonomic scope" value="Eukaryota"/>
</dbReference>
<feature type="region of interest" description="Disordered" evidence="5">
    <location>
        <begin position="34"/>
        <end position="55"/>
    </location>
</feature>
<sequence length="477" mass="53042">MVVNLEDSLAGAQNALELSDVKKKEVHTFIVSRPHSTVSRRSTSTQQHSSVTPENEKLLPPLKNVSLIILNNFLSCASFTVVIPISAEYSRHLGGTSSFSGIIIGMPTIVALALLYPMLRFSIAKNGRMIYKRPILICAVGNILGHVLYSLADYVNWLYLILVSRLFFGVACTMFLYHKRYVTDKTLVSPRYRTPLATCNTLAQTLGMAVGPFLGGLMSKAASHSNNRVWDKFTSGNWIMAIVWTIYFISSIFLFRDDLETIPSDPVVEGSIISDSDQTSQRLTKSGYVMMFVVSWITFVSIFTLEVYVASIPVYTNELYNYSTFQAGNFLALGFLIISPLVLLMTFLSRYFQDRIISIVGLLILLFGLILHFIIHQCKCEYLQPYFVVCLIILFSGSIVSSPSVSVLTKQLPPRYHVKGNVAVQIAISFSDTLGAFFGGAISAVKFLPTFLVCTFANALGVFFLLCIWSSIKQKVT</sequence>
<dbReference type="PANTHER" id="PTHR23510">
    <property type="entry name" value="INNER MEMBRANE TRANSPORT PROTEIN YAJR"/>
    <property type="match status" value="1"/>
</dbReference>
<evidence type="ECO:0000256" key="2">
    <source>
        <dbReference type="ARBA" id="ARBA00022692"/>
    </source>
</evidence>
<evidence type="ECO:0000313" key="9">
    <source>
        <dbReference type="Proteomes" id="UP000001744"/>
    </source>
</evidence>
<feature type="compositionally biased region" description="Low complexity" evidence="5">
    <location>
        <begin position="34"/>
        <end position="53"/>
    </location>
</feature>
<dbReference type="VEuPathDB" id="FungiDB:SJAG_04828"/>
<dbReference type="HOGENOM" id="CLU_042172_0_0_1"/>
<dbReference type="GO" id="GO:0022857">
    <property type="term" value="F:transmembrane transporter activity"/>
    <property type="evidence" value="ECO:0000318"/>
    <property type="project" value="GO_Central"/>
</dbReference>
<dbReference type="Gene3D" id="1.20.1250.20">
    <property type="entry name" value="MFS general substrate transporter like domains"/>
    <property type="match status" value="1"/>
</dbReference>
<dbReference type="Pfam" id="PF07690">
    <property type="entry name" value="MFS_1"/>
    <property type="match status" value="1"/>
</dbReference>
<gene>
    <name evidence="8" type="ORF">SJAG_04828</name>
</gene>